<proteinExistence type="predicted"/>
<dbReference type="PANTHER" id="PTHR37953:SF1">
    <property type="entry name" value="UPF0127 PROTEIN MJ1496"/>
    <property type="match status" value="1"/>
</dbReference>
<dbReference type="PANTHER" id="PTHR37953">
    <property type="entry name" value="UPF0127 PROTEIN MJ1496"/>
    <property type="match status" value="1"/>
</dbReference>
<accession>A0A6C0DTD7</accession>
<dbReference type="AlphaFoldDB" id="A0A6C0DTD7"/>
<dbReference type="Pfam" id="PF02643">
    <property type="entry name" value="DUF192"/>
    <property type="match status" value="1"/>
</dbReference>
<dbReference type="InterPro" id="IPR038695">
    <property type="entry name" value="Saro_0823-like_sf"/>
</dbReference>
<dbReference type="Gene3D" id="2.60.120.1140">
    <property type="entry name" value="Protein of unknown function DUF192"/>
    <property type="match status" value="1"/>
</dbReference>
<dbReference type="InterPro" id="IPR003795">
    <property type="entry name" value="DUF192"/>
</dbReference>
<protein>
    <recommendedName>
        <fullName evidence="2">DUF192 domain-containing protein</fullName>
    </recommendedName>
</protein>
<name>A0A6C0DTD7_9ZZZZ</name>
<evidence type="ECO:0008006" key="2">
    <source>
        <dbReference type="Google" id="ProtNLM"/>
    </source>
</evidence>
<organism evidence="1">
    <name type="scientific">viral metagenome</name>
    <dbReference type="NCBI Taxonomy" id="1070528"/>
    <lineage>
        <taxon>unclassified sequences</taxon>
        <taxon>metagenomes</taxon>
        <taxon>organismal metagenomes</taxon>
    </lineage>
</organism>
<evidence type="ECO:0000313" key="1">
    <source>
        <dbReference type="EMBL" id="QHT19864.1"/>
    </source>
</evidence>
<reference evidence="1" key="1">
    <citation type="journal article" date="2020" name="Nature">
        <title>Giant virus diversity and host interactions through global metagenomics.</title>
        <authorList>
            <person name="Schulz F."/>
            <person name="Roux S."/>
            <person name="Paez-Espino D."/>
            <person name="Jungbluth S."/>
            <person name="Walsh D.A."/>
            <person name="Denef V.J."/>
            <person name="McMahon K.D."/>
            <person name="Konstantinidis K.T."/>
            <person name="Eloe-Fadrosh E.A."/>
            <person name="Kyrpides N.C."/>
            <person name="Woyke T."/>
        </authorList>
    </citation>
    <scope>NUCLEOTIDE SEQUENCE</scope>
    <source>
        <strain evidence="1">GVMAG-M-3300023174-5</strain>
    </source>
</reference>
<dbReference type="EMBL" id="MN739670">
    <property type="protein sequence ID" value="QHT19864.1"/>
    <property type="molecule type" value="Genomic_DNA"/>
</dbReference>
<sequence>MYIQTHINQQILKTKVLRTTLEINLGMMGKKFDGKFDALLFVMNNDESSFWTRNCIVPLDIIFIKNGKISKIHHNCPPCVTYDCKSYPGKGNLVLEMLGGTCRELNIKSGTKVYFST</sequence>